<proteinExistence type="predicted"/>
<evidence type="ECO:0000313" key="2">
    <source>
        <dbReference type="Proteomes" id="UP001186944"/>
    </source>
</evidence>
<reference evidence="1" key="1">
    <citation type="submission" date="2019-08" db="EMBL/GenBank/DDBJ databases">
        <title>The improved chromosome-level genome for the pearl oyster Pinctada fucata martensii using PacBio sequencing and Hi-C.</title>
        <authorList>
            <person name="Zheng Z."/>
        </authorList>
    </citation>
    <scope>NUCLEOTIDE SEQUENCE</scope>
    <source>
        <strain evidence="1">ZZ-2019</strain>
        <tissue evidence="1">Adductor muscle</tissue>
    </source>
</reference>
<gene>
    <name evidence="1" type="ORF">FSP39_015284</name>
</gene>
<accession>A0AA88XFR1</accession>
<protein>
    <submittedName>
        <fullName evidence="1">Uncharacterized protein</fullName>
    </submittedName>
</protein>
<comment type="caution">
    <text evidence="1">The sequence shown here is derived from an EMBL/GenBank/DDBJ whole genome shotgun (WGS) entry which is preliminary data.</text>
</comment>
<organism evidence="1 2">
    <name type="scientific">Pinctada imbricata</name>
    <name type="common">Atlantic pearl-oyster</name>
    <name type="synonym">Pinctada martensii</name>
    <dbReference type="NCBI Taxonomy" id="66713"/>
    <lineage>
        <taxon>Eukaryota</taxon>
        <taxon>Metazoa</taxon>
        <taxon>Spiralia</taxon>
        <taxon>Lophotrochozoa</taxon>
        <taxon>Mollusca</taxon>
        <taxon>Bivalvia</taxon>
        <taxon>Autobranchia</taxon>
        <taxon>Pteriomorphia</taxon>
        <taxon>Pterioida</taxon>
        <taxon>Pterioidea</taxon>
        <taxon>Pteriidae</taxon>
        <taxon>Pinctada</taxon>
    </lineage>
</organism>
<dbReference type="AlphaFoldDB" id="A0AA88XFR1"/>
<dbReference type="EMBL" id="VSWD01000013">
    <property type="protein sequence ID" value="KAK3084554.1"/>
    <property type="molecule type" value="Genomic_DNA"/>
</dbReference>
<evidence type="ECO:0000313" key="1">
    <source>
        <dbReference type="EMBL" id="KAK3084554.1"/>
    </source>
</evidence>
<keyword evidence="2" id="KW-1185">Reference proteome</keyword>
<sequence>MADADGVIVQKVKKKRNRPSILPEEEKKRRRKEIELKRSKGRISIGFAVDRWREMKAKLRVKSDEKLAITLMDRRVTYLHISFLYI</sequence>
<dbReference type="Proteomes" id="UP001186944">
    <property type="component" value="Unassembled WGS sequence"/>
</dbReference>
<name>A0AA88XFR1_PINIB</name>